<keyword evidence="8" id="KW-1185">Reference proteome</keyword>
<evidence type="ECO:0000256" key="5">
    <source>
        <dbReference type="ARBA" id="ARBA00023172"/>
    </source>
</evidence>
<keyword evidence="3 6" id="KW-0815">Transposition</keyword>
<gene>
    <name evidence="7" type="ORF">ACFFFP_08495</name>
</gene>
<accession>A0ABV6Q370</accession>
<evidence type="ECO:0000256" key="4">
    <source>
        <dbReference type="ARBA" id="ARBA00023125"/>
    </source>
</evidence>
<comment type="caution">
    <text evidence="7">The sequence shown here is derived from an EMBL/GenBank/DDBJ whole genome shotgun (WGS) entry which is preliminary data.</text>
</comment>
<protein>
    <recommendedName>
        <fullName evidence="6">Mutator family transposase</fullName>
    </recommendedName>
</protein>
<evidence type="ECO:0000313" key="7">
    <source>
        <dbReference type="EMBL" id="MFC0596199.1"/>
    </source>
</evidence>
<dbReference type="RefSeq" id="WP_188847723.1">
    <property type="nucleotide sequence ID" value="NZ_BMPJ01000019.1"/>
</dbReference>
<organism evidence="7 8">
    <name type="scientific">Thermus composti</name>
    <dbReference type="NCBI Taxonomy" id="532059"/>
    <lineage>
        <taxon>Bacteria</taxon>
        <taxon>Thermotogati</taxon>
        <taxon>Deinococcota</taxon>
        <taxon>Deinococci</taxon>
        <taxon>Thermales</taxon>
        <taxon>Thermaceae</taxon>
        <taxon>Thermus</taxon>
    </lineage>
</organism>
<dbReference type="Proteomes" id="UP001589830">
    <property type="component" value="Unassembled WGS sequence"/>
</dbReference>
<dbReference type="EMBL" id="JBHLTW010000037">
    <property type="protein sequence ID" value="MFC0596199.1"/>
    <property type="molecule type" value="Genomic_DNA"/>
</dbReference>
<evidence type="ECO:0000256" key="1">
    <source>
        <dbReference type="ARBA" id="ARBA00002190"/>
    </source>
</evidence>
<name>A0ABV6Q370_9DEIN</name>
<dbReference type="PANTHER" id="PTHR33217">
    <property type="entry name" value="TRANSPOSASE FOR INSERTION SEQUENCE ELEMENT IS1081"/>
    <property type="match status" value="1"/>
</dbReference>
<comment type="function">
    <text evidence="1 6">Required for the transposition of the insertion element.</text>
</comment>
<comment type="similarity">
    <text evidence="2 6">Belongs to the transposase mutator family.</text>
</comment>
<evidence type="ECO:0000313" key="8">
    <source>
        <dbReference type="Proteomes" id="UP001589830"/>
    </source>
</evidence>
<keyword evidence="4 6" id="KW-0238">DNA-binding</keyword>
<sequence length="385" mass="44208">MPEFSIDRSWLDEVVREVVKQVLETVMELEREVFLAEEGGTKNGYYERGLVTKPGPVRLRVPREREGRFHTALFAPYQRRTEDLEALALAMYAAGISTRKVGEVLGHLLGETYSASTISRMAEEVLPRLEAFRKRPLRQRYAFVYLDALFVKVFREGEGVATEAAYLALGITEEGHREVLGFWLLPTESGTGWGDLLLELKERGVEEVLLFVTDELSGMETAIKRVYPRAHWQLCTVHKVRSTLRRVRKKDQEAVLRDLVSVVRASDRSEALRALEVFKGRWADKYPQVVAGWVQHSAALLRFFEYPKALQPVIKSTNLLERMIKEVKRATKTRDNTFPAPDAVLKVIYCVAEGYEARFQGRKLRGFQQAEDELRAIFDLRYPRA</sequence>
<keyword evidence="5 6" id="KW-0233">DNA recombination</keyword>
<proteinExistence type="inferred from homology"/>
<dbReference type="PROSITE" id="PS01007">
    <property type="entry name" value="TRANSPOSASE_MUTATOR"/>
    <property type="match status" value="1"/>
</dbReference>
<evidence type="ECO:0000256" key="2">
    <source>
        <dbReference type="ARBA" id="ARBA00010961"/>
    </source>
</evidence>
<reference evidence="7 8" key="1">
    <citation type="submission" date="2024-09" db="EMBL/GenBank/DDBJ databases">
        <authorList>
            <person name="Sun Q."/>
            <person name="Mori K."/>
        </authorList>
    </citation>
    <scope>NUCLEOTIDE SEQUENCE [LARGE SCALE GENOMIC DNA]</scope>
    <source>
        <strain evidence="7 8">NCAIM B.02340</strain>
    </source>
</reference>
<evidence type="ECO:0000256" key="3">
    <source>
        <dbReference type="ARBA" id="ARBA00022578"/>
    </source>
</evidence>
<dbReference type="PANTHER" id="PTHR33217:SF8">
    <property type="entry name" value="MUTATOR FAMILY TRANSPOSASE"/>
    <property type="match status" value="1"/>
</dbReference>
<dbReference type="InterPro" id="IPR001207">
    <property type="entry name" value="Transposase_mutator"/>
</dbReference>
<dbReference type="NCBIfam" id="NF033543">
    <property type="entry name" value="transpos_IS256"/>
    <property type="match status" value="1"/>
</dbReference>
<keyword evidence="6" id="KW-0814">Transposable element</keyword>
<evidence type="ECO:0000256" key="6">
    <source>
        <dbReference type="RuleBase" id="RU365089"/>
    </source>
</evidence>
<dbReference type="Pfam" id="PF00872">
    <property type="entry name" value="Transposase_mut"/>
    <property type="match status" value="1"/>
</dbReference>